<keyword evidence="1" id="KW-0472">Membrane</keyword>
<feature type="transmembrane region" description="Helical" evidence="1">
    <location>
        <begin position="45"/>
        <end position="71"/>
    </location>
</feature>
<comment type="caution">
    <text evidence="2">The sequence shown here is derived from an EMBL/GenBank/DDBJ whole genome shotgun (WGS) entry which is preliminary data.</text>
</comment>
<keyword evidence="1" id="KW-0812">Transmembrane</keyword>
<feature type="transmembrane region" description="Helical" evidence="1">
    <location>
        <begin position="83"/>
        <end position="106"/>
    </location>
</feature>
<keyword evidence="1" id="KW-1133">Transmembrane helix</keyword>
<evidence type="ECO:0000313" key="3">
    <source>
        <dbReference type="Proteomes" id="UP000037247"/>
    </source>
</evidence>
<feature type="transmembrane region" description="Helical" evidence="1">
    <location>
        <begin position="126"/>
        <end position="148"/>
    </location>
</feature>
<keyword evidence="3" id="KW-1185">Reference proteome</keyword>
<dbReference type="Pfam" id="PF14329">
    <property type="entry name" value="DUF4386"/>
    <property type="match status" value="1"/>
</dbReference>
<feature type="transmembrane region" description="Helical" evidence="1">
    <location>
        <begin position="160"/>
        <end position="180"/>
    </location>
</feature>
<evidence type="ECO:0000313" key="2">
    <source>
        <dbReference type="EMBL" id="KNA91786.1"/>
    </source>
</evidence>
<proteinExistence type="predicted"/>
<feature type="transmembrane region" description="Helical" evidence="1">
    <location>
        <begin position="186"/>
        <end position="207"/>
    </location>
</feature>
<organism evidence="2 3">
    <name type="scientific">Gordonia jacobaea</name>
    <dbReference type="NCBI Taxonomy" id="122202"/>
    <lineage>
        <taxon>Bacteria</taxon>
        <taxon>Bacillati</taxon>
        <taxon>Actinomycetota</taxon>
        <taxon>Actinomycetes</taxon>
        <taxon>Mycobacteriales</taxon>
        <taxon>Gordoniaceae</taxon>
        <taxon>Gordonia</taxon>
    </lineage>
</organism>
<gene>
    <name evidence="2" type="ORF">ABW18_06035</name>
</gene>
<dbReference type="EMBL" id="LDTZ01000015">
    <property type="protein sequence ID" value="KNA91786.1"/>
    <property type="molecule type" value="Genomic_DNA"/>
</dbReference>
<dbReference type="RefSeq" id="WP_049698130.1">
    <property type="nucleotide sequence ID" value="NZ_JAQDQF010000005.1"/>
</dbReference>
<dbReference type="Proteomes" id="UP000037247">
    <property type="component" value="Unassembled WGS sequence"/>
</dbReference>
<sequence length="225" mass="23023">MVESNERARARWAGIWYLVTFATSLPALALKKPFLDGDPDASGAAAQFGCVLEVILAVSCVGTAIALYPIIRRHSDARARGFVASRTVEATLVVMGVVAVLALVTVRDAPGTSSGVDDALVALHDGAFLLGPGLLPAVNALLLAPVLYANRLVPRAIPALGIIGAPLLLASATATILGLVSQVSPIGALAAAPIALWELALGVWLTARGVREHSEASNSTPVAVA</sequence>
<feature type="transmembrane region" description="Helical" evidence="1">
    <location>
        <begin position="12"/>
        <end position="30"/>
    </location>
</feature>
<reference evidence="2 3" key="1">
    <citation type="submission" date="2015-05" db="EMBL/GenBank/DDBJ databases">
        <title>Draft genome sequence of the bacterium Gordonia jacobaea a new member of the Gordonia genus.</title>
        <authorList>
            <person name="Jimenez-Galisteo G."/>
            <person name="Dominguez A."/>
            <person name="Munoz E."/>
            <person name="Vinas M."/>
        </authorList>
    </citation>
    <scope>NUCLEOTIDE SEQUENCE [LARGE SCALE GENOMIC DNA]</scope>
    <source>
        <strain evidence="3">mv1</strain>
    </source>
</reference>
<evidence type="ECO:0000256" key="1">
    <source>
        <dbReference type="SAM" id="Phobius"/>
    </source>
</evidence>
<name>A0ABR5IDL6_9ACTN</name>
<accession>A0ABR5IDL6</accession>
<evidence type="ECO:0008006" key="4">
    <source>
        <dbReference type="Google" id="ProtNLM"/>
    </source>
</evidence>
<dbReference type="InterPro" id="IPR025495">
    <property type="entry name" value="DUF4386"/>
</dbReference>
<protein>
    <recommendedName>
        <fullName evidence="4">DUF4386 domain-containing protein</fullName>
    </recommendedName>
</protein>